<name>A0A8H6LXU3_9AGAR</name>
<dbReference type="EMBL" id="JACGCI010000110">
    <property type="protein sequence ID" value="KAF6745101.1"/>
    <property type="molecule type" value="Genomic_DNA"/>
</dbReference>
<proteinExistence type="predicted"/>
<evidence type="ECO:0000256" key="1">
    <source>
        <dbReference type="SAM" id="Phobius"/>
    </source>
</evidence>
<feature type="transmembrane region" description="Helical" evidence="1">
    <location>
        <begin position="319"/>
        <end position="341"/>
    </location>
</feature>
<reference evidence="2 3" key="1">
    <citation type="submission" date="2020-07" db="EMBL/GenBank/DDBJ databases">
        <title>Comparative genomics of pyrophilous fungi reveals a link between fire events and developmental genes.</title>
        <authorList>
            <consortium name="DOE Joint Genome Institute"/>
            <person name="Steindorff A.S."/>
            <person name="Carver A."/>
            <person name="Calhoun S."/>
            <person name="Stillman K."/>
            <person name="Liu H."/>
            <person name="Lipzen A."/>
            <person name="Pangilinan J."/>
            <person name="Labutti K."/>
            <person name="Bruns T.D."/>
            <person name="Grigoriev I.V."/>
        </authorList>
    </citation>
    <scope>NUCLEOTIDE SEQUENCE [LARGE SCALE GENOMIC DNA]</scope>
    <source>
        <strain evidence="2 3">CBS 144469</strain>
    </source>
</reference>
<gene>
    <name evidence="2" type="ORF">DFP72DRAFT_1051575</name>
</gene>
<dbReference type="Proteomes" id="UP000521943">
    <property type="component" value="Unassembled WGS sequence"/>
</dbReference>
<keyword evidence="1" id="KW-0812">Transmembrane</keyword>
<accession>A0A8H6LXU3</accession>
<keyword evidence="1" id="KW-1133">Transmembrane helix</keyword>
<comment type="caution">
    <text evidence="2">The sequence shown here is derived from an EMBL/GenBank/DDBJ whole genome shotgun (WGS) entry which is preliminary data.</text>
</comment>
<keyword evidence="1" id="KW-0472">Membrane</keyword>
<evidence type="ECO:0000313" key="2">
    <source>
        <dbReference type="EMBL" id="KAF6745101.1"/>
    </source>
</evidence>
<sequence>MFAECRAGHPNWRRVPASRGLIGALIMGAGTRSGTRRPLDSFFSPPILPSPSPEISFIPSPANPPTLGRAPFSLGRQRSTGGSWWMCHVERASGGRWRRFPLGGFILRRATVLGGGFALGEIAVLSEGARRWLGGLLRSGSACPLSRYASKFVKTAFLMGCALYMRRCGFGVGSAGKGVFQGIQFGRYCMSMSDGLGSSRDHPSLSFSSVLDLYAMFSKRDSNHGNSDCRIVARLNCCAPLVWAYCDRACHVWDMFSISALPNLNYVIQSKDCFGILLIAFGLFRELPRKEANRIKLFAIRIVAACRSWSRFAASNMKIFLPVVTVFLALVLTEANIWIIVIGDPKSLDVGSKGLWKRGHLLKMFWIILGPHILWIQASNNSNQSHPVDMTFGQSDVMYYEKVEQPKHYAPQPGLGLS</sequence>
<keyword evidence="3" id="KW-1185">Reference proteome</keyword>
<evidence type="ECO:0000313" key="3">
    <source>
        <dbReference type="Proteomes" id="UP000521943"/>
    </source>
</evidence>
<protein>
    <submittedName>
        <fullName evidence="2">Uncharacterized protein</fullName>
    </submittedName>
</protein>
<organism evidence="2 3">
    <name type="scientific">Ephemerocybe angulata</name>
    <dbReference type="NCBI Taxonomy" id="980116"/>
    <lineage>
        <taxon>Eukaryota</taxon>
        <taxon>Fungi</taxon>
        <taxon>Dikarya</taxon>
        <taxon>Basidiomycota</taxon>
        <taxon>Agaricomycotina</taxon>
        <taxon>Agaricomycetes</taxon>
        <taxon>Agaricomycetidae</taxon>
        <taxon>Agaricales</taxon>
        <taxon>Agaricineae</taxon>
        <taxon>Psathyrellaceae</taxon>
        <taxon>Ephemerocybe</taxon>
    </lineage>
</organism>
<dbReference type="AlphaFoldDB" id="A0A8H6LXU3"/>